<name>A0A0P9DUP5_9CHLR</name>
<evidence type="ECO:0000256" key="3">
    <source>
        <dbReference type="PROSITE-ProRule" id="PRU00169"/>
    </source>
</evidence>
<keyword evidence="1 3" id="KW-0597">Phosphoprotein</keyword>
<dbReference type="InterPro" id="IPR001789">
    <property type="entry name" value="Sig_transdc_resp-reg_receiver"/>
</dbReference>
<dbReference type="Gene3D" id="3.40.50.2300">
    <property type="match status" value="1"/>
</dbReference>
<dbReference type="PANTHER" id="PTHR44591">
    <property type="entry name" value="STRESS RESPONSE REGULATOR PROTEIN 1"/>
    <property type="match status" value="1"/>
</dbReference>
<reference evidence="5 6" key="1">
    <citation type="submission" date="2015-09" db="EMBL/GenBank/DDBJ databases">
        <title>Draft genome sequence of Kouleothrix aurantiaca JCM 19913.</title>
        <authorList>
            <person name="Hemp J."/>
        </authorList>
    </citation>
    <scope>NUCLEOTIDE SEQUENCE [LARGE SCALE GENOMIC DNA]</scope>
    <source>
        <strain evidence="5 6">COM-B</strain>
    </source>
</reference>
<comment type="caution">
    <text evidence="5">The sequence shown here is derived from an EMBL/GenBank/DDBJ whole genome shotgun (WGS) entry which is preliminary data.</text>
</comment>
<evidence type="ECO:0000256" key="2">
    <source>
        <dbReference type="ARBA" id="ARBA00023012"/>
    </source>
</evidence>
<gene>
    <name evidence="5" type="ORF">SE17_07385</name>
</gene>
<evidence type="ECO:0000313" key="5">
    <source>
        <dbReference type="EMBL" id="KPV53817.1"/>
    </source>
</evidence>
<evidence type="ECO:0000259" key="4">
    <source>
        <dbReference type="PROSITE" id="PS50110"/>
    </source>
</evidence>
<dbReference type="InterPro" id="IPR011006">
    <property type="entry name" value="CheY-like_superfamily"/>
</dbReference>
<dbReference type="AlphaFoldDB" id="A0A0P9DUP5"/>
<accession>A0A0P9DUP5</accession>
<dbReference type="PANTHER" id="PTHR44591:SF14">
    <property type="entry name" value="PROTEIN PILG"/>
    <property type="match status" value="1"/>
</dbReference>
<dbReference type="PROSITE" id="PS50110">
    <property type="entry name" value="RESPONSE_REGULATORY"/>
    <property type="match status" value="1"/>
</dbReference>
<dbReference type="CDD" id="cd00156">
    <property type="entry name" value="REC"/>
    <property type="match status" value="1"/>
</dbReference>
<dbReference type="SUPFAM" id="SSF52172">
    <property type="entry name" value="CheY-like"/>
    <property type="match status" value="1"/>
</dbReference>
<feature type="domain" description="Response regulatory" evidence="4">
    <location>
        <begin position="3"/>
        <end position="117"/>
    </location>
</feature>
<keyword evidence="2" id="KW-0902">Two-component regulatory system</keyword>
<dbReference type="EMBL" id="LJCR01000172">
    <property type="protein sequence ID" value="KPV53817.1"/>
    <property type="molecule type" value="Genomic_DNA"/>
</dbReference>
<sequence>MQHIIIAEDEDDVREFLTRAIQRAAPAAKISAATDGSEALAIVLERGCDLIISDQRMPYMTGVELLNAVREHGYTFPFIIISADVTVEQMLQDAGVSAFFYKPLSMRQIREIVEAWLPPQNAF</sequence>
<evidence type="ECO:0000256" key="1">
    <source>
        <dbReference type="ARBA" id="ARBA00022553"/>
    </source>
</evidence>
<feature type="modified residue" description="4-aspartylphosphate" evidence="3">
    <location>
        <position position="54"/>
    </location>
</feature>
<protein>
    <recommendedName>
        <fullName evidence="4">Response regulatory domain-containing protein</fullName>
    </recommendedName>
</protein>
<organism evidence="5 6">
    <name type="scientific">Kouleothrix aurantiaca</name>
    <dbReference type="NCBI Taxonomy" id="186479"/>
    <lineage>
        <taxon>Bacteria</taxon>
        <taxon>Bacillati</taxon>
        <taxon>Chloroflexota</taxon>
        <taxon>Chloroflexia</taxon>
        <taxon>Chloroflexales</taxon>
        <taxon>Roseiflexineae</taxon>
        <taxon>Roseiflexaceae</taxon>
        <taxon>Kouleothrix</taxon>
    </lineage>
</organism>
<dbReference type="InterPro" id="IPR050595">
    <property type="entry name" value="Bact_response_regulator"/>
</dbReference>
<proteinExistence type="predicted"/>
<keyword evidence="6" id="KW-1185">Reference proteome</keyword>
<dbReference type="GO" id="GO:0000160">
    <property type="term" value="P:phosphorelay signal transduction system"/>
    <property type="evidence" value="ECO:0007669"/>
    <property type="project" value="UniProtKB-KW"/>
</dbReference>
<evidence type="ECO:0000313" key="6">
    <source>
        <dbReference type="Proteomes" id="UP000050509"/>
    </source>
</evidence>
<dbReference type="Proteomes" id="UP000050509">
    <property type="component" value="Unassembled WGS sequence"/>
</dbReference>
<dbReference type="SMART" id="SM00448">
    <property type="entry name" value="REC"/>
    <property type="match status" value="1"/>
</dbReference>
<dbReference type="Pfam" id="PF00072">
    <property type="entry name" value="Response_reg"/>
    <property type="match status" value="1"/>
</dbReference>